<dbReference type="Proteomes" id="UP001275049">
    <property type="component" value="Unassembled WGS sequence"/>
</dbReference>
<evidence type="ECO:0000256" key="6">
    <source>
        <dbReference type="ARBA" id="ARBA00022723"/>
    </source>
</evidence>
<dbReference type="Gene3D" id="1.10.10.10">
    <property type="entry name" value="Winged helix-like DNA-binding domain superfamily/Winged helix DNA-binding domain"/>
    <property type="match status" value="1"/>
</dbReference>
<keyword evidence="10" id="KW-0804">Transcription</keyword>
<dbReference type="GO" id="GO:1900376">
    <property type="term" value="P:regulation of secondary metabolite biosynthetic process"/>
    <property type="evidence" value="ECO:0007669"/>
    <property type="project" value="TreeGrafter"/>
</dbReference>
<comment type="cofactor">
    <cofactor evidence="12">
        <name>Mn(2+)</name>
        <dbReference type="ChEBI" id="CHEBI:29035"/>
    </cofactor>
    <cofactor evidence="12">
        <name>Fe(2+)</name>
        <dbReference type="ChEBI" id="CHEBI:29033"/>
    </cofactor>
    <text evidence="12">Binds 1 Mn(2+) or Fe(2+) ion per subunit.</text>
</comment>
<dbReference type="EMBL" id="JAWNGA010000001">
    <property type="protein sequence ID" value="MDY5132297.1"/>
    <property type="molecule type" value="Genomic_DNA"/>
</dbReference>
<accession>A0AAW9HMF2</accession>
<evidence type="ECO:0000256" key="12">
    <source>
        <dbReference type="PIRSR" id="PIRSR602481-2"/>
    </source>
</evidence>
<evidence type="ECO:0000256" key="2">
    <source>
        <dbReference type="ARBA" id="ARBA00007957"/>
    </source>
</evidence>
<proteinExistence type="inferred from homology"/>
<comment type="subunit">
    <text evidence="3">Homodimer.</text>
</comment>
<evidence type="ECO:0000256" key="5">
    <source>
        <dbReference type="ARBA" id="ARBA00022491"/>
    </source>
</evidence>
<evidence type="ECO:0000313" key="13">
    <source>
        <dbReference type="EMBL" id="MDY5132297.1"/>
    </source>
</evidence>
<reference evidence="14 15" key="1">
    <citation type="submission" date="2023-10" db="EMBL/GenBank/DDBJ databases">
        <title>Whole Genome based description of the genera Actinobaculum and Actinotignum reveals a complex phylogenetic relationship within the species included in the genus Actinotignum.</title>
        <authorList>
            <person name="Jensen C.S."/>
            <person name="Dargis R."/>
            <person name="Kemp M."/>
            <person name="Christensen J.J."/>
        </authorList>
    </citation>
    <scope>NUCLEOTIDE SEQUENCE</scope>
    <source>
        <strain evidence="14">SLA_B511</strain>
        <strain evidence="13 15">SLA_B974</strain>
    </source>
</reference>
<feature type="binding site" evidence="11">
    <location>
        <position position="88"/>
    </location>
    <ligand>
        <name>Zn(2+)</name>
        <dbReference type="ChEBI" id="CHEBI:29105"/>
    </ligand>
</feature>
<dbReference type="GO" id="GO:0003700">
    <property type="term" value="F:DNA-binding transcription factor activity"/>
    <property type="evidence" value="ECO:0007669"/>
    <property type="project" value="InterPro"/>
</dbReference>
<dbReference type="GO" id="GO:0005829">
    <property type="term" value="C:cytosol"/>
    <property type="evidence" value="ECO:0007669"/>
    <property type="project" value="TreeGrafter"/>
</dbReference>
<feature type="binding site" evidence="12">
    <location>
        <position position="118"/>
    </location>
    <ligand>
        <name>Fe cation</name>
        <dbReference type="ChEBI" id="CHEBI:24875"/>
    </ligand>
</feature>
<evidence type="ECO:0000256" key="11">
    <source>
        <dbReference type="PIRSR" id="PIRSR602481-1"/>
    </source>
</evidence>
<keyword evidence="9" id="KW-0238">DNA-binding</keyword>
<gene>
    <name evidence="14" type="ORF">R6G80_04210</name>
    <name evidence="13" type="ORF">R6G86_00880</name>
</gene>
<evidence type="ECO:0000256" key="9">
    <source>
        <dbReference type="ARBA" id="ARBA00023125"/>
    </source>
</evidence>
<dbReference type="PANTHER" id="PTHR33202:SF2">
    <property type="entry name" value="FERRIC UPTAKE REGULATION PROTEIN"/>
    <property type="match status" value="1"/>
</dbReference>
<comment type="subcellular location">
    <subcellularLocation>
        <location evidence="1">Cytoplasm</location>
    </subcellularLocation>
</comment>
<evidence type="ECO:0000256" key="4">
    <source>
        <dbReference type="ARBA" id="ARBA00022490"/>
    </source>
</evidence>
<dbReference type="GO" id="GO:0008270">
    <property type="term" value="F:zinc ion binding"/>
    <property type="evidence" value="ECO:0007669"/>
    <property type="project" value="TreeGrafter"/>
</dbReference>
<keyword evidence="4" id="KW-0963">Cytoplasm</keyword>
<keyword evidence="5" id="KW-0678">Repressor</keyword>
<dbReference type="PANTHER" id="PTHR33202">
    <property type="entry name" value="ZINC UPTAKE REGULATION PROTEIN"/>
    <property type="match status" value="1"/>
</dbReference>
<dbReference type="Pfam" id="PF01475">
    <property type="entry name" value="FUR"/>
    <property type="match status" value="1"/>
</dbReference>
<dbReference type="Proteomes" id="UP001281731">
    <property type="component" value="Unassembled WGS sequence"/>
</dbReference>
<evidence type="ECO:0000313" key="15">
    <source>
        <dbReference type="Proteomes" id="UP001275049"/>
    </source>
</evidence>
<keyword evidence="7 11" id="KW-0862">Zinc</keyword>
<keyword evidence="15" id="KW-1185">Reference proteome</keyword>
<comment type="similarity">
    <text evidence="2">Belongs to the Fur family.</text>
</comment>
<keyword evidence="12" id="KW-0408">Iron</keyword>
<dbReference type="InterPro" id="IPR036388">
    <property type="entry name" value="WH-like_DNA-bd_sf"/>
</dbReference>
<evidence type="ECO:0000256" key="3">
    <source>
        <dbReference type="ARBA" id="ARBA00011738"/>
    </source>
</evidence>
<dbReference type="RefSeq" id="WP_022865654.1">
    <property type="nucleotide sequence ID" value="NZ_CP126967.1"/>
</dbReference>
<evidence type="ECO:0000313" key="14">
    <source>
        <dbReference type="EMBL" id="MDY5154927.1"/>
    </source>
</evidence>
<dbReference type="GO" id="GO:0000976">
    <property type="term" value="F:transcription cis-regulatory region binding"/>
    <property type="evidence" value="ECO:0007669"/>
    <property type="project" value="TreeGrafter"/>
</dbReference>
<dbReference type="GO" id="GO:0045892">
    <property type="term" value="P:negative regulation of DNA-templated transcription"/>
    <property type="evidence" value="ECO:0007669"/>
    <property type="project" value="TreeGrafter"/>
</dbReference>
<dbReference type="AlphaFoldDB" id="A0AAW9HMF2"/>
<dbReference type="InterPro" id="IPR043135">
    <property type="entry name" value="Fur_C"/>
</dbReference>
<feature type="binding site" evidence="12">
    <location>
        <position position="101"/>
    </location>
    <ligand>
        <name>Fe cation</name>
        <dbReference type="ChEBI" id="CHEBI:24875"/>
    </ligand>
</feature>
<evidence type="ECO:0000313" key="16">
    <source>
        <dbReference type="Proteomes" id="UP001281731"/>
    </source>
</evidence>
<keyword evidence="6 11" id="KW-0479">Metal-binding</keyword>
<feature type="binding site" evidence="12">
    <location>
        <position position="79"/>
    </location>
    <ligand>
        <name>Fe cation</name>
        <dbReference type="ChEBI" id="CHEBI:24875"/>
    </ligand>
</feature>
<evidence type="ECO:0000256" key="7">
    <source>
        <dbReference type="ARBA" id="ARBA00022833"/>
    </source>
</evidence>
<dbReference type="CDD" id="cd07153">
    <property type="entry name" value="Fur_like"/>
    <property type="match status" value="1"/>
</dbReference>
<dbReference type="InterPro" id="IPR036390">
    <property type="entry name" value="WH_DNA-bd_sf"/>
</dbReference>
<feature type="binding site" evidence="11">
    <location>
        <position position="129"/>
    </location>
    <ligand>
        <name>Zn(2+)</name>
        <dbReference type="ChEBI" id="CHEBI:29105"/>
    </ligand>
</feature>
<dbReference type="Gene3D" id="3.30.1490.190">
    <property type="match status" value="1"/>
</dbReference>
<comment type="caution">
    <text evidence="14">The sequence shown here is derived from an EMBL/GenBank/DDBJ whole genome shotgun (WGS) entry which is preliminary data.</text>
</comment>
<feature type="binding site" evidence="11">
    <location>
        <position position="85"/>
    </location>
    <ligand>
        <name>Zn(2+)</name>
        <dbReference type="ChEBI" id="CHEBI:29105"/>
    </ligand>
</feature>
<name>A0AAW9HMF2_9ACTO</name>
<comment type="cofactor">
    <cofactor evidence="11">
        <name>Zn(2+)</name>
        <dbReference type="ChEBI" id="CHEBI:29105"/>
    </cofactor>
    <text evidence="11">Binds 1 zinc ion per subunit.</text>
</comment>
<protein>
    <submittedName>
        <fullName evidence="14">Fur family transcriptional regulator</fullName>
    </submittedName>
</protein>
<keyword evidence="8" id="KW-0805">Transcription regulation</keyword>
<sequence length="148" mass="16323">MNAPKPRSTIQRKAIVAAIDNVDAFISAQDLHTALLKEGRKIGLATVYRTLSSLAEEGYLDTLQEGTETLYRSCDNHHHHHHLICRTCGKTVEITGEGIIEEWAKQTALANGFSDVEHVLELIGYCAECATEHQKTSRANAEHVGAEM</sequence>
<organism evidence="14 16">
    <name type="scientific">Actinotignum urinale</name>
    <dbReference type="NCBI Taxonomy" id="190146"/>
    <lineage>
        <taxon>Bacteria</taxon>
        <taxon>Bacillati</taxon>
        <taxon>Actinomycetota</taxon>
        <taxon>Actinomycetes</taxon>
        <taxon>Actinomycetales</taxon>
        <taxon>Actinomycetaceae</taxon>
        <taxon>Actinotignum</taxon>
    </lineage>
</organism>
<dbReference type="EMBL" id="JAWNGC010000004">
    <property type="protein sequence ID" value="MDY5154927.1"/>
    <property type="molecule type" value="Genomic_DNA"/>
</dbReference>
<evidence type="ECO:0000256" key="8">
    <source>
        <dbReference type="ARBA" id="ARBA00023015"/>
    </source>
</evidence>
<dbReference type="InterPro" id="IPR002481">
    <property type="entry name" value="FUR"/>
</dbReference>
<evidence type="ECO:0000256" key="10">
    <source>
        <dbReference type="ARBA" id="ARBA00023163"/>
    </source>
</evidence>
<feature type="binding site" evidence="11">
    <location>
        <position position="126"/>
    </location>
    <ligand>
        <name>Zn(2+)</name>
        <dbReference type="ChEBI" id="CHEBI:29105"/>
    </ligand>
</feature>
<evidence type="ECO:0000256" key="1">
    <source>
        <dbReference type="ARBA" id="ARBA00004496"/>
    </source>
</evidence>
<dbReference type="SUPFAM" id="SSF46785">
    <property type="entry name" value="Winged helix' DNA-binding domain"/>
    <property type="match status" value="1"/>
</dbReference>